<keyword evidence="2" id="KW-1185">Reference proteome</keyword>
<dbReference type="Pfam" id="PF02890">
    <property type="entry name" value="DUF226"/>
    <property type="match status" value="1"/>
</dbReference>
<name>A0ABR6PBW4_9SPIR</name>
<dbReference type="Proteomes" id="UP000555838">
    <property type="component" value="Unassembled WGS sequence"/>
</dbReference>
<dbReference type="RefSeq" id="WP_183221634.1">
    <property type="nucleotide sequence ID" value="NZ_JACHFG010000048.1"/>
</dbReference>
<dbReference type="EMBL" id="JACHFG010000048">
    <property type="protein sequence ID" value="MBB6043711.1"/>
    <property type="molecule type" value="Genomic_DNA"/>
</dbReference>
<reference evidence="1 2" key="1">
    <citation type="submission" date="2020-08" db="EMBL/GenBank/DDBJ databases">
        <title>Genomic Encyclopedia of Type Strains, Phase IV (KMG-IV): sequencing the most valuable type-strain genomes for metagenomic binning, comparative biology and taxonomic classification.</title>
        <authorList>
            <person name="Goeker M."/>
        </authorList>
    </citation>
    <scope>NUCLEOTIDE SEQUENCE [LARGE SCALE GENOMIC DNA]</scope>
    <source>
        <strain evidence="1 2">DSM 24625</strain>
    </source>
</reference>
<proteinExistence type="predicted"/>
<accession>A0ABR6PBW4</accession>
<sequence length="29" mass="3557">DLEKQVYEFYGKKYPEQGPLTKWIIKNLK</sequence>
<gene>
    <name evidence="1" type="ORF">HNP68_001335</name>
</gene>
<evidence type="ECO:0000313" key="2">
    <source>
        <dbReference type="Proteomes" id="UP000555838"/>
    </source>
</evidence>
<dbReference type="InterPro" id="IPR004180">
    <property type="entry name" value="DUF226_BOR_spp"/>
</dbReference>
<feature type="non-terminal residue" evidence="1">
    <location>
        <position position="1"/>
    </location>
</feature>
<protein>
    <submittedName>
        <fullName evidence="1">Uncharacterized protein</fullName>
    </submittedName>
</protein>
<comment type="caution">
    <text evidence="1">The sequence shown here is derived from an EMBL/GenBank/DDBJ whole genome shotgun (WGS) entry which is preliminary data.</text>
</comment>
<evidence type="ECO:0000313" key="1">
    <source>
        <dbReference type="EMBL" id="MBB6043711.1"/>
    </source>
</evidence>
<organism evidence="1 2">
    <name type="scientific">Borreliella yangtzensis</name>
    <dbReference type="NCBI Taxonomy" id="683292"/>
    <lineage>
        <taxon>Bacteria</taxon>
        <taxon>Pseudomonadati</taxon>
        <taxon>Spirochaetota</taxon>
        <taxon>Spirochaetia</taxon>
        <taxon>Spirochaetales</taxon>
        <taxon>Borreliaceae</taxon>
        <taxon>Borreliella</taxon>
    </lineage>
</organism>